<keyword evidence="1" id="KW-0472">Membrane</keyword>
<evidence type="ECO:0000313" key="2">
    <source>
        <dbReference type="EMBL" id="CAB4345832.1"/>
    </source>
</evidence>
<dbReference type="EMBL" id="CAFBPK010000027">
    <property type="protein sequence ID" value="CAB5027596.1"/>
    <property type="molecule type" value="Genomic_DNA"/>
</dbReference>
<accession>A0A6J6XF29</accession>
<evidence type="ECO:0000256" key="1">
    <source>
        <dbReference type="SAM" id="Phobius"/>
    </source>
</evidence>
<evidence type="ECO:0000313" key="5">
    <source>
        <dbReference type="EMBL" id="CAB4846147.1"/>
    </source>
</evidence>
<evidence type="ECO:0000313" key="6">
    <source>
        <dbReference type="EMBL" id="CAB5027596.1"/>
    </source>
</evidence>
<dbReference type="EMBL" id="CAFAAO010000001">
    <property type="protein sequence ID" value="CAB4792597.1"/>
    <property type="molecule type" value="Genomic_DNA"/>
</dbReference>
<keyword evidence="1" id="KW-1133">Transmembrane helix</keyword>
<feature type="transmembrane region" description="Helical" evidence="1">
    <location>
        <begin position="66"/>
        <end position="86"/>
    </location>
</feature>
<dbReference type="EMBL" id="CAFBIX010000003">
    <property type="protein sequence ID" value="CAB4846147.1"/>
    <property type="molecule type" value="Genomic_DNA"/>
</dbReference>
<proteinExistence type="predicted"/>
<sequence>MVVNKQWPEGFEIKRGIVEKISDTEKANKLALAIATQVTKGWRVESQSPVQGVLVKGKPINHTLQIFLSVITAGMWLFIYIPTFIVNRRQTKIIRVDDFGNTLYE</sequence>
<protein>
    <submittedName>
        <fullName evidence="4">Unannotated protein</fullName>
    </submittedName>
</protein>
<evidence type="ECO:0000313" key="3">
    <source>
        <dbReference type="EMBL" id="CAB4719367.1"/>
    </source>
</evidence>
<dbReference type="EMBL" id="CAESAD010000026">
    <property type="protein sequence ID" value="CAB4345832.1"/>
    <property type="molecule type" value="Genomic_DNA"/>
</dbReference>
<gene>
    <name evidence="3" type="ORF">UFOPK2648_01344</name>
    <name evidence="4" type="ORF">UFOPK3037_00040</name>
    <name evidence="5" type="ORF">UFOPK3278_00227</name>
    <name evidence="2" type="ORF">UFOPK3925_01675</name>
    <name evidence="6" type="ORF">UFOPK4097_01352</name>
    <name evidence="7" type="ORF">UFOPK4301_00895</name>
</gene>
<organism evidence="4">
    <name type="scientific">freshwater metagenome</name>
    <dbReference type="NCBI Taxonomy" id="449393"/>
    <lineage>
        <taxon>unclassified sequences</taxon>
        <taxon>metagenomes</taxon>
        <taxon>ecological metagenomes</taxon>
    </lineage>
</organism>
<evidence type="ECO:0000313" key="4">
    <source>
        <dbReference type="EMBL" id="CAB4792597.1"/>
    </source>
</evidence>
<reference evidence="4" key="1">
    <citation type="submission" date="2020-05" db="EMBL/GenBank/DDBJ databases">
        <authorList>
            <person name="Chiriac C."/>
            <person name="Salcher M."/>
            <person name="Ghai R."/>
            <person name="Kavagutti S V."/>
        </authorList>
    </citation>
    <scope>NUCLEOTIDE SEQUENCE</scope>
</reference>
<dbReference type="EMBL" id="CAFBQG010000109">
    <property type="protein sequence ID" value="CAB5050322.1"/>
    <property type="molecule type" value="Genomic_DNA"/>
</dbReference>
<name>A0A6J6XF29_9ZZZZ</name>
<keyword evidence="1" id="KW-0812">Transmembrane</keyword>
<dbReference type="EMBL" id="CAEZYC010000113">
    <property type="protein sequence ID" value="CAB4719367.1"/>
    <property type="molecule type" value="Genomic_DNA"/>
</dbReference>
<dbReference type="AlphaFoldDB" id="A0A6J6XF29"/>
<evidence type="ECO:0000313" key="7">
    <source>
        <dbReference type="EMBL" id="CAB5050322.1"/>
    </source>
</evidence>